<evidence type="ECO:0000256" key="6">
    <source>
        <dbReference type="SAM" id="MobiDB-lite"/>
    </source>
</evidence>
<dbReference type="SUPFAM" id="SSF54171">
    <property type="entry name" value="DNA-binding domain"/>
    <property type="match status" value="2"/>
</dbReference>
<feature type="compositionally biased region" description="Basic and acidic residues" evidence="6">
    <location>
        <begin position="1034"/>
        <end position="1079"/>
    </location>
</feature>
<evidence type="ECO:0000256" key="2">
    <source>
        <dbReference type="ARBA" id="ARBA00023015"/>
    </source>
</evidence>
<dbReference type="PANTHER" id="PTHR15361:SF5">
    <property type="entry name" value="C3H1-TYPE DOMAIN-CONTAINING PROTEIN"/>
    <property type="match status" value="1"/>
</dbReference>
<dbReference type="PANTHER" id="PTHR15361">
    <property type="entry name" value="RAD51/NUKS-INTERACTING PROTEIN"/>
    <property type="match status" value="1"/>
</dbReference>
<gene>
    <name evidence="10" type="ORF">TL16_g08817</name>
</gene>
<comment type="caution">
    <text evidence="10">The sequence shown here is derived from an EMBL/GenBank/DDBJ whole genome shotgun (WGS) entry which is preliminary data.</text>
</comment>
<reference evidence="11" key="1">
    <citation type="journal article" date="2023" name="Commun. Biol.">
        <title>Genome analysis of Parmales, the sister group of diatoms, reveals the evolutionary specialization of diatoms from phago-mixotrophs to photoautotrophs.</title>
        <authorList>
            <person name="Ban H."/>
            <person name="Sato S."/>
            <person name="Yoshikawa S."/>
            <person name="Yamada K."/>
            <person name="Nakamura Y."/>
            <person name="Ichinomiya M."/>
            <person name="Sato N."/>
            <person name="Blanc-Mathieu R."/>
            <person name="Endo H."/>
            <person name="Kuwata A."/>
            <person name="Ogata H."/>
        </authorList>
    </citation>
    <scope>NUCLEOTIDE SEQUENCE [LARGE SCALE GENOMIC DNA]</scope>
</reference>
<feature type="region of interest" description="Disordered" evidence="6">
    <location>
        <begin position="322"/>
        <end position="555"/>
    </location>
</feature>
<dbReference type="CDD" id="cd04508">
    <property type="entry name" value="Tudor_SF"/>
    <property type="match status" value="1"/>
</dbReference>
<organism evidence="10 11">
    <name type="scientific">Triparma laevis f. inornata</name>
    <dbReference type="NCBI Taxonomy" id="1714386"/>
    <lineage>
        <taxon>Eukaryota</taxon>
        <taxon>Sar</taxon>
        <taxon>Stramenopiles</taxon>
        <taxon>Ochrophyta</taxon>
        <taxon>Bolidophyceae</taxon>
        <taxon>Parmales</taxon>
        <taxon>Triparmaceae</taxon>
        <taxon>Triparma</taxon>
    </lineage>
</organism>
<feature type="compositionally biased region" description="Low complexity" evidence="6">
    <location>
        <begin position="511"/>
        <end position="520"/>
    </location>
</feature>
<evidence type="ECO:0008006" key="12">
    <source>
        <dbReference type="Google" id="ProtNLM"/>
    </source>
</evidence>
<dbReference type="InterPro" id="IPR036955">
    <property type="entry name" value="AP2/ERF_dom_sf"/>
</dbReference>
<dbReference type="Gene3D" id="1.10.10.60">
    <property type="entry name" value="Homeodomain-like"/>
    <property type="match status" value="3"/>
</dbReference>
<dbReference type="InterPro" id="IPR016177">
    <property type="entry name" value="DNA-bd_dom_sf"/>
</dbReference>
<evidence type="ECO:0000259" key="7">
    <source>
        <dbReference type="PROSITE" id="PS50090"/>
    </source>
</evidence>
<dbReference type="GO" id="GO:0036297">
    <property type="term" value="P:interstrand cross-link repair"/>
    <property type="evidence" value="ECO:0007669"/>
    <property type="project" value="TreeGrafter"/>
</dbReference>
<dbReference type="PROSITE" id="PS51294">
    <property type="entry name" value="HTH_MYB"/>
    <property type="match status" value="3"/>
</dbReference>
<dbReference type="Gene3D" id="3.30.730.10">
    <property type="entry name" value="AP2/ERF domain"/>
    <property type="match status" value="2"/>
</dbReference>
<evidence type="ECO:0000259" key="8">
    <source>
        <dbReference type="PROSITE" id="PS51032"/>
    </source>
</evidence>
<feature type="compositionally biased region" description="Acidic residues" evidence="6">
    <location>
        <begin position="175"/>
        <end position="192"/>
    </location>
</feature>
<protein>
    <recommendedName>
        <fullName evidence="12">Myb-like domain-containing protein</fullName>
    </recommendedName>
</protein>
<feature type="compositionally biased region" description="Acidic residues" evidence="6">
    <location>
        <begin position="486"/>
        <end position="510"/>
    </location>
</feature>
<feature type="domain" description="HTH myb-type" evidence="9">
    <location>
        <begin position="286"/>
        <end position="335"/>
    </location>
</feature>
<dbReference type="GO" id="GO:0000724">
    <property type="term" value="P:double-strand break repair via homologous recombination"/>
    <property type="evidence" value="ECO:0007669"/>
    <property type="project" value="TreeGrafter"/>
</dbReference>
<feature type="compositionally biased region" description="Basic and acidic residues" evidence="6">
    <location>
        <begin position="805"/>
        <end position="833"/>
    </location>
</feature>
<feature type="compositionally biased region" description="Basic and acidic residues" evidence="6">
    <location>
        <begin position="377"/>
        <end position="388"/>
    </location>
</feature>
<feature type="domain" description="AP2/ERF" evidence="8">
    <location>
        <begin position="712"/>
        <end position="773"/>
    </location>
</feature>
<dbReference type="PROSITE" id="PS51032">
    <property type="entry name" value="AP2_ERF"/>
    <property type="match status" value="2"/>
</dbReference>
<dbReference type="GO" id="GO:0003690">
    <property type="term" value="F:double-stranded DNA binding"/>
    <property type="evidence" value="ECO:0007669"/>
    <property type="project" value="TreeGrafter"/>
</dbReference>
<evidence type="ECO:0000313" key="11">
    <source>
        <dbReference type="Proteomes" id="UP001162640"/>
    </source>
</evidence>
<dbReference type="Pfam" id="PF00249">
    <property type="entry name" value="Myb_DNA-binding"/>
    <property type="match status" value="3"/>
</dbReference>
<dbReference type="InterPro" id="IPR017930">
    <property type="entry name" value="Myb_dom"/>
</dbReference>
<dbReference type="CDD" id="cd00167">
    <property type="entry name" value="SANT"/>
    <property type="match status" value="3"/>
</dbReference>
<keyword evidence="2" id="KW-0805">Transcription regulation</keyword>
<evidence type="ECO:0000313" key="10">
    <source>
        <dbReference type="EMBL" id="GMH81070.1"/>
    </source>
</evidence>
<feature type="region of interest" description="Disordered" evidence="6">
    <location>
        <begin position="1034"/>
        <end position="1168"/>
    </location>
</feature>
<dbReference type="SUPFAM" id="SSF46689">
    <property type="entry name" value="Homeodomain-like"/>
    <property type="match status" value="3"/>
</dbReference>
<feature type="compositionally biased region" description="Basic residues" evidence="6">
    <location>
        <begin position="535"/>
        <end position="548"/>
    </location>
</feature>
<feature type="domain" description="HTH myb-type" evidence="9">
    <location>
        <begin position="114"/>
        <end position="168"/>
    </location>
</feature>
<dbReference type="Gene3D" id="2.30.30.140">
    <property type="match status" value="1"/>
</dbReference>
<feature type="region of interest" description="Disordered" evidence="6">
    <location>
        <begin position="167"/>
        <end position="201"/>
    </location>
</feature>
<feature type="region of interest" description="Disordered" evidence="6">
    <location>
        <begin position="797"/>
        <end position="879"/>
    </location>
</feature>
<dbReference type="PROSITE" id="PS50090">
    <property type="entry name" value="MYB_LIKE"/>
    <property type="match status" value="3"/>
</dbReference>
<feature type="domain" description="HTH myb-type" evidence="9">
    <location>
        <begin position="426"/>
        <end position="475"/>
    </location>
</feature>
<comment type="subcellular location">
    <subcellularLocation>
        <location evidence="1">Nucleus</location>
    </subcellularLocation>
</comment>
<feature type="compositionally biased region" description="Polar residues" evidence="6">
    <location>
        <begin position="852"/>
        <end position="869"/>
    </location>
</feature>
<evidence type="ECO:0000256" key="1">
    <source>
        <dbReference type="ARBA" id="ARBA00004123"/>
    </source>
</evidence>
<feature type="compositionally biased region" description="Basic and acidic residues" evidence="6">
    <location>
        <begin position="521"/>
        <end position="534"/>
    </location>
</feature>
<feature type="compositionally biased region" description="Basic and acidic residues" evidence="6">
    <location>
        <begin position="419"/>
        <end position="457"/>
    </location>
</feature>
<feature type="compositionally biased region" description="Polar residues" evidence="6">
    <location>
        <begin position="31"/>
        <end position="47"/>
    </location>
</feature>
<dbReference type="GO" id="GO:0003697">
    <property type="term" value="F:single-stranded DNA binding"/>
    <property type="evidence" value="ECO:0007669"/>
    <property type="project" value="TreeGrafter"/>
</dbReference>
<dbReference type="InterPro" id="IPR052003">
    <property type="entry name" value="HR_DNA-Binding_Protein"/>
</dbReference>
<feature type="region of interest" description="Disordered" evidence="6">
    <location>
        <begin position="238"/>
        <end position="297"/>
    </location>
</feature>
<dbReference type="GO" id="GO:0005634">
    <property type="term" value="C:nucleus"/>
    <property type="evidence" value="ECO:0007669"/>
    <property type="project" value="UniProtKB-SubCell"/>
</dbReference>
<name>A0A9W7B7M3_9STRA</name>
<feature type="region of interest" description="Disordered" evidence="6">
    <location>
        <begin position="917"/>
        <end position="947"/>
    </location>
</feature>
<feature type="domain" description="Myb-like" evidence="7">
    <location>
        <begin position="114"/>
        <end position="164"/>
    </location>
</feature>
<keyword evidence="4" id="KW-0804">Transcription</keyword>
<feature type="region of interest" description="Disordered" evidence="6">
    <location>
        <begin position="1263"/>
        <end position="1282"/>
    </location>
</feature>
<dbReference type="InterPro" id="IPR001005">
    <property type="entry name" value="SANT/Myb"/>
</dbReference>
<proteinExistence type="predicted"/>
<feature type="region of interest" description="Disordered" evidence="6">
    <location>
        <begin position="75"/>
        <end position="122"/>
    </location>
</feature>
<evidence type="ECO:0000259" key="9">
    <source>
        <dbReference type="PROSITE" id="PS51294"/>
    </source>
</evidence>
<keyword evidence="5" id="KW-0539">Nucleus</keyword>
<accession>A0A9W7B7M3</accession>
<evidence type="ECO:0000256" key="5">
    <source>
        <dbReference type="ARBA" id="ARBA00023242"/>
    </source>
</evidence>
<feature type="domain" description="AP2/ERF" evidence="8">
    <location>
        <begin position="1435"/>
        <end position="1495"/>
    </location>
</feature>
<dbReference type="InterPro" id="IPR009057">
    <property type="entry name" value="Homeodomain-like_sf"/>
</dbReference>
<dbReference type="GO" id="GO:0003700">
    <property type="term" value="F:DNA-binding transcription factor activity"/>
    <property type="evidence" value="ECO:0007669"/>
    <property type="project" value="InterPro"/>
</dbReference>
<dbReference type="SMART" id="SM00333">
    <property type="entry name" value="TUDOR"/>
    <property type="match status" value="3"/>
</dbReference>
<dbReference type="SMART" id="SM00717">
    <property type="entry name" value="SANT"/>
    <property type="match status" value="4"/>
</dbReference>
<dbReference type="InterPro" id="IPR001471">
    <property type="entry name" value="AP2/ERF_dom"/>
</dbReference>
<feature type="compositionally biased region" description="Acidic residues" evidence="6">
    <location>
        <begin position="1126"/>
        <end position="1139"/>
    </location>
</feature>
<sequence>MYVSYYKLKPLSNFRFDRVRADFPMPPKQPTPANRPQRSRKSITAFQPTMKGDRKILKEEGVILNSTATMPIEEYANVYQKESSSDSEESESGGEESGEEESDSGGEENGEEEEVKVRTGAWTPLELTKITSGLQKYGSNWPKISSHIPGRTAVAIEVKYRRLKRDGKINLQLTGDEDSSSEEDSDDEEEDNAERRGFKTGAWSNVELGKLKLGLKQHGTDWGRIQDLIPERSISAIENRGRKIATTDGIELEEINSESEGEESGEGESDDESGGEEKEGGKHGGHTKWTEEENETLRSTISEVGNDWKKIHLLLPHRTLVSVEGRGRKILRTLGGQSGIKKRLKKSQQQSGKGKSKPRREVKKPTQFKADFSSVWNRKEEERWKSDMPDDGSSMGPPSPRKRSASTSNSNNNETSSGNKREGGTRVPWSEKEDVKLSKMLEKYGKDYERIGRKFPDRSSSALRHRGDKMLGRMEAESKRRRKDSDDDEDVEEEKEEAEYYQLDADDGDDSSLGSISALADRQERDSQKKSDAMRKKKTKKALKRTRHEGKPGTKYLPEILDVRGKELPMGTYVLTKFEGQQFFKGMVNQVEPGRVHVNYTDGDTEWIKTQTGLKGSVFPISRQVFSDHVDGSVLWPKVGWNVEVMWGVGTNRRKIFFPAKVLSIVPEEGKCLVRYEDESEYTHDYGVDYPETNIQFPEVEYEAAVDRPDSELLGIRRVYTEEGTATTKYMSRLMYNGIAYVLGEFESKEDAALAHDAAQRELHGKSAIVNYVTKVKSCEEMKVKLKEIIKDTNEEIGFMDQEEEEKREGMEVVKKEKEQPEKDKEQPEEDKGKKRKLSVSVDKTVKVEGGESTTTLKTPKSSNTSANKSGDADEDGTEWRYKKEIENLSGTKRQRKQVATFQPSFLNDRRLLEEQAKTSPGLKKSDSQDSNNSNFRRQNKRKARLNGRTTMKLEWWMSEVKEGTQVEANWQGLGGFYPGTIYSLNDKKKIVTIHYDDGDVEGEVEAYNVRILTTHDEKKKLLKQKQTLIKEENATEREKKKEETEAQKREQEKKEVETAKKAKRDAIRKQKLQEAKREAARKKAKANADQNARRKAAREAAKAKALLEGGDGEVGGKKKRRRGSDDEEEGNLDFDDEFGIVAGTFGPKEKKSHKRSSNRPERQTKKKIGTWQELDEEAYFDAIESGNDLASIPIWPSYGDYVKVFYAEGSGGEWYFGRVCDMKKDAGIVVVQYDNGEVYEEDFPGENVDDFVIISYKEYKKHNGGGKKGRGASTYDRESNHNAYKKARASVQGIAWGKEPTAEEKRRVDAMYARYGMGVQMPHPPAPGMYGLGQNPNQSMPMQMQMPPQQQQQPMSYRQEKTEFKGVWKKGPSFIVKVMYKGDKYLIGEYQSAQEACYAYDDVVFDMYGDSACNYSFGDEVGEAGSKGKGGNAGLIGVVELEEDEWQARIANRSLPGEKIIDLGTFDTKEEAVRAYDQMCLGLRGEHAICNDMEMNMFISNMKISEEEEKAEEEEALKQVSTPAPLPGSGILLNRLDSLASNASGGRGGPRNDIDLESPIPSKLRKLQAELSVDQGGGDKVVNKTVGGDVGGGGGQLQVGVGGVPMMPPMLQAAAVSRVDVTPAGSGEQRALGGVGGERPVIDTGVYVNTAGIWKARLIYMNQLFDLGSFVGPREASLAYENARAYFVYQQTTDNSVANAGEVLGGTGGEGGEKKYLSPTVGMVTEKVTEDTKIRENEGAELLLGFVGGGGGRGDEG</sequence>
<keyword evidence="3" id="KW-0238">DNA-binding</keyword>
<feature type="domain" description="Myb-like" evidence="7">
    <location>
        <begin position="288"/>
        <end position="331"/>
    </location>
</feature>
<feature type="compositionally biased region" description="Acidic residues" evidence="6">
    <location>
        <begin position="250"/>
        <end position="274"/>
    </location>
</feature>
<feature type="compositionally biased region" description="Acidic residues" evidence="6">
    <location>
        <begin position="85"/>
        <end position="114"/>
    </location>
</feature>
<feature type="domain" description="Myb-like" evidence="7">
    <location>
        <begin position="421"/>
        <end position="471"/>
    </location>
</feature>
<dbReference type="InterPro" id="IPR002999">
    <property type="entry name" value="Tudor"/>
</dbReference>
<evidence type="ECO:0000256" key="3">
    <source>
        <dbReference type="ARBA" id="ARBA00023125"/>
    </source>
</evidence>
<feature type="compositionally biased region" description="Low complexity" evidence="6">
    <location>
        <begin position="406"/>
        <end position="418"/>
    </location>
</feature>
<dbReference type="EMBL" id="BLQM01000294">
    <property type="protein sequence ID" value="GMH81070.1"/>
    <property type="molecule type" value="Genomic_DNA"/>
</dbReference>
<feature type="compositionally biased region" description="Basic and acidic residues" evidence="6">
    <location>
        <begin position="468"/>
        <end position="478"/>
    </location>
</feature>
<evidence type="ECO:0000256" key="4">
    <source>
        <dbReference type="ARBA" id="ARBA00023163"/>
    </source>
</evidence>
<dbReference type="Proteomes" id="UP001162640">
    <property type="component" value="Unassembled WGS sequence"/>
</dbReference>
<feature type="region of interest" description="Disordered" evidence="6">
    <location>
        <begin position="21"/>
        <end position="52"/>
    </location>
</feature>